<dbReference type="EMBL" id="BMIH01000005">
    <property type="protein sequence ID" value="GGB40413.1"/>
    <property type="molecule type" value="Genomic_DNA"/>
</dbReference>
<feature type="transmembrane region" description="Helical" evidence="7">
    <location>
        <begin position="176"/>
        <end position="196"/>
    </location>
</feature>
<dbReference type="PANTHER" id="PTHR43880">
    <property type="entry name" value="ALCOHOL DEHYDROGENASE"/>
    <property type="match status" value="1"/>
</dbReference>
<dbReference type="SMART" id="SM00829">
    <property type="entry name" value="PKS_ER"/>
    <property type="match status" value="1"/>
</dbReference>
<dbReference type="InterPro" id="IPR011032">
    <property type="entry name" value="GroES-like_sf"/>
</dbReference>
<dbReference type="GO" id="GO:0005829">
    <property type="term" value="C:cytosol"/>
    <property type="evidence" value="ECO:0007669"/>
    <property type="project" value="TreeGrafter"/>
</dbReference>
<keyword evidence="7" id="KW-0812">Transmembrane</keyword>
<feature type="transmembrane region" description="Helical" evidence="7">
    <location>
        <begin position="202"/>
        <end position="228"/>
    </location>
</feature>
<evidence type="ECO:0000256" key="4">
    <source>
        <dbReference type="ARBA" id="ARBA00023002"/>
    </source>
</evidence>
<evidence type="ECO:0000313" key="9">
    <source>
        <dbReference type="EMBL" id="GGB40413.1"/>
    </source>
</evidence>
<gene>
    <name evidence="9" type="ORF">GCM10011380_32330</name>
</gene>
<name>A0A916TFD0_9SPHN</name>
<organism evidence="9 10">
    <name type="scientific">Sphingomonas metalli</name>
    <dbReference type="NCBI Taxonomy" id="1779358"/>
    <lineage>
        <taxon>Bacteria</taxon>
        <taxon>Pseudomonadati</taxon>
        <taxon>Pseudomonadota</taxon>
        <taxon>Alphaproteobacteria</taxon>
        <taxon>Sphingomonadales</taxon>
        <taxon>Sphingomonadaceae</taxon>
        <taxon>Sphingomonas</taxon>
    </lineage>
</organism>
<evidence type="ECO:0000313" key="10">
    <source>
        <dbReference type="Proteomes" id="UP000623067"/>
    </source>
</evidence>
<dbReference type="RefSeq" id="WP_188660278.1">
    <property type="nucleotide sequence ID" value="NZ_BMIH01000005.1"/>
</dbReference>
<dbReference type="FunFam" id="3.40.50.720:FF:000003">
    <property type="entry name" value="S-(hydroxymethyl)glutathione dehydrogenase"/>
    <property type="match status" value="1"/>
</dbReference>
<proteinExistence type="inferred from homology"/>
<dbReference type="GO" id="GO:0046294">
    <property type="term" value="P:formaldehyde catabolic process"/>
    <property type="evidence" value="ECO:0007669"/>
    <property type="project" value="TreeGrafter"/>
</dbReference>
<accession>A0A916TFD0</accession>
<dbReference type="Proteomes" id="UP000623067">
    <property type="component" value="Unassembled WGS sequence"/>
</dbReference>
<dbReference type="SUPFAM" id="SSF51735">
    <property type="entry name" value="NAD(P)-binding Rossmann-fold domains"/>
    <property type="match status" value="1"/>
</dbReference>
<dbReference type="GO" id="GO:0008270">
    <property type="term" value="F:zinc ion binding"/>
    <property type="evidence" value="ECO:0007669"/>
    <property type="project" value="InterPro"/>
</dbReference>
<dbReference type="AlphaFoldDB" id="A0A916TFD0"/>
<comment type="cofactor">
    <cofactor evidence="1 6">
        <name>Zn(2+)</name>
        <dbReference type="ChEBI" id="CHEBI:29105"/>
    </cofactor>
</comment>
<keyword evidence="4" id="KW-0560">Oxidoreductase</keyword>
<evidence type="ECO:0000256" key="1">
    <source>
        <dbReference type="ARBA" id="ARBA00001947"/>
    </source>
</evidence>
<dbReference type="InterPro" id="IPR036291">
    <property type="entry name" value="NAD(P)-bd_dom_sf"/>
</dbReference>
<keyword evidence="2 6" id="KW-0479">Metal-binding</keyword>
<dbReference type="Pfam" id="PF00107">
    <property type="entry name" value="ADH_zinc_N"/>
    <property type="match status" value="1"/>
</dbReference>
<evidence type="ECO:0000256" key="6">
    <source>
        <dbReference type="RuleBase" id="RU361277"/>
    </source>
</evidence>
<reference evidence="9" key="1">
    <citation type="journal article" date="2014" name="Int. J. Syst. Evol. Microbiol.">
        <title>Complete genome sequence of Corynebacterium casei LMG S-19264T (=DSM 44701T), isolated from a smear-ripened cheese.</title>
        <authorList>
            <consortium name="US DOE Joint Genome Institute (JGI-PGF)"/>
            <person name="Walter F."/>
            <person name="Albersmeier A."/>
            <person name="Kalinowski J."/>
            <person name="Ruckert C."/>
        </authorList>
    </citation>
    <scope>NUCLEOTIDE SEQUENCE</scope>
    <source>
        <strain evidence="9">CGMCC 1.15330</strain>
    </source>
</reference>
<comment type="similarity">
    <text evidence="6">Belongs to the zinc-containing alcohol dehydrogenase family.</text>
</comment>
<dbReference type="Pfam" id="PF08240">
    <property type="entry name" value="ADH_N"/>
    <property type="match status" value="1"/>
</dbReference>
<dbReference type="GO" id="GO:0051903">
    <property type="term" value="F:S-(hydroxymethyl)glutathione dehydrogenase [NAD(P)+] activity"/>
    <property type="evidence" value="ECO:0007669"/>
    <property type="project" value="TreeGrafter"/>
</dbReference>
<keyword evidence="7" id="KW-0472">Membrane</keyword>
<dbReference type="Gene3D" id="3.90.180.10">
    <property type="entry name" value="Medium-chain alcohol dehydrogenases, catalytic domain"/>
    <property type="match status" value="1"/>
</dbReference>
<keyword evidence="7" id="KW-1133">Transmembrane helix</keyword>
<dbReference type="InterPro" id="IPR013154">
    <property type="entry name" value="ADH-like_N"/>
</dbReference>
<dbReference type="PANTHER" id="PTHR43880:SF12">
    <property type="entry name" value="ALCOHOL DEHYDROGENASE CLASS-3"/>
    <property type="match status" value="1"/>
</dbReference>
<dbReference type="InterPro" id="IPR020843">
    <property type="entry name" value="ER"/>
</dbReference>
<dbReference type="SUPFAM" id="SSF50129">
    <property type="entry name" value="GroES-like"/>
    <property type="match status" value="2"/>
</dbReference>
<dbReference type="InterPro" id="IPR002328">
    <property type="entry name" value="ADH_Zn_CS"/>
</dbReference>
<keyword evidence="10" id="KW-1185">Reference proteome</keyword>
<evidence type="ECO:0000256" key="2">
    <source>
        <dbReference type="ARBA" id="ARBA00022723"/>
    </source>
</evidence>
<reference evidence="9" key="2">
    <citation type="submission" date="2020-09" db="EMBL/GenBank/DDBJ databases">
        <authorList>
            <person name="Sun Q."/>
            <person name="Zhou Y."/>
        </authorList>
    </citation>
    <scope>NUCLEOTIDE SEQUENCE</scope>
    <source>
        <strain evidence="9">CGMCC 1.15330</strain>
    </source>
</reference>
<evidence type="ECO:0000256" key="7">
    <source>
        <dbReference type="SAM" id="Phobius"/>
    </source>
</evidence>
<dbReference type="PROSITE" id="PS00059">
    <property type="entry name" value="ADH_ZINC"/>
    <property type="match status" value="1"/>
</dbReference>
<keyword evidence="3 6" id="KW-0862">Zinc</keyword>
<dbReference type="InterPro" id="IPR013149">
    <property type="entry name" value="ADH-like_C"/>
</dbReference>
<keyword evidence="5" id="KW-0520">NAD</keyword>
<sequence length="380" mass="38375">MKIEAAVLRRRGAPRPYAESRPLAIETLELDPPGQGEVLVRIAAAGLCHSDLSVIDGSRPRPVPMALGHEAAGVVEALGADVGDLAVGNHVVMVFMPSCGHCLPCAEGRPALCEPGAAANGAGTLLSGAVRLHDPAMDAAAGAVHHHLGCSAFASHAVVARRSLVKVDADLPLHEAALFGCAVLTGVGAVINTAAVRAGQTVAVVGLGGVGLAAVLGAIAAGAAQVIAVDLMEDKLALARGLGASATVLAGADAAAQVRALTAGGCDVVLEMAGSVRALESAVAMTRRGGTTVTAGLPPADAALPVNIVALVGEERTLKGSYIGTCVPMRDIPRYVALYRAGRLPVDRLVSGYLSLAEINQGFDALAEGRAVRQIVRFDR</sequence>
<evidence type="ECO:0000256" key="5">
    <source>
        <dbReference type="ARBA" id="ARBA00023027"/>
    </source>
</evidence>
<feature type="domain" description="Enoyl reductase (ER)" evidence="8">
    <location>
        <begin position="18"/>
        <end position="376"/>
    </location>
</feature>
<protein>
    <submittedName>
        <fullName evidence="9">Alcohol dehydrogenase</fullName>
    </submittedName>
</protein>
<evidence type="ECO:0000256" key="3">
    <source>
        <dbReference type="ARBA" id="ARBA00022833"/>
    </source>
</evidence>
<evidence type="ECO:0000259" key="8">
    <source>
        <dbReference type="SMART" id="SM00829"/>
    </source>
</evidence>
<comment type="caution">
    <text evidence="9">The sequence shown here is derived from an EMBL/GenBank/DDBJ whole genome shotgun (WGS) entry which is preliminary data.</text>
</comment>
<dbReference type="Gene3D" id="3.40.50.720">
    <property type="entry name" value="NAD(P)-binding Rossmann-like Domain"/>
    <property type="match status" value="1"/>
</dbReference>
<dbReference type="CDD" id="cd08281">
    <property type="entry name" value="liver_ADH_like1"/>
    <property type="match status" value="1"/>
</dbReference>